<evidence type="ECO:0000259" key="1">
    <source>
        <dbReference type="Pfam" id="PF13547"/>
    </source>
</evidence>
<protein>
    <submittedName>
        <fullName evidence="4">Glycoside hydrolase/phage tail family protein</fullName>
    </submittedName>
</protein>
<organism evidence="4">
    <name type="scientific">Candidatus Tisiphia endosymbiont of Sergentomyia squamirostris</name>
    <dbReference type="NCBI Taxonomy" id="3113639"/>
    <lineage>
        <taxon>Bacteria</taxon>
        <taxon>Pseudomonadati</taxon>
        <taxon>Pseudomonadota</taxon>
        <taxon>Alphaproteobacteria</taxon>
        <taxon>Rickettsiales</taxon>
        <taxon>Rickettsiaceae</taxon>
        <taxon>Rickettsieae</taxon>
        <taxon>Candidatus Tisiphia</taxon>
    </lineage>
</organism>
<dbReference type="CDD" id="cd19607">
    <property type="entry name" value="GTA_TIM-barrel-like"/>
    <property type="match status" value="1"/>
</dbReference>
<evidence type="ECO:0000259" key="3">
    <source>
        <dbReference type="Pfam" id="PF23666"/>
    </source>
</evidence>
<dbReference type="EMBL" id="AP029170">
    <property type="protein sequence ID" value="BFD46379.1"/>
    <property type="molecule type" value="Genomic_DNA"/>
</dbReference>
<gene>
    <name evidence="4" type="ORF">DMENIID0002_10250</name>
</gene>
<dbReference type="InterPro" id="IPR032876">
    <property type="entry name" value="J_dom"/>
</dbReference>
<dbReference type="InterPro" id="IPR056490">
    <property type="entry name" value="Rcc01698_C"/>
</dbReference>
<feature type="domain" description="GTA TIM-barrel-like" evidence="1">
    <location>
        <begin position="421"/>
        <end position="683"/>
    </location>
</feature>
<evidence type="ECO:0000313" key="4">
    <source>
        <dbReference type="EMBL" id="BFD46379.1"/>
    </source>
</evidence>
<proteinExistence type="predicted"/>
<dbReference type="AlphaFoldDB" id="A0AAT9G9D7"/>
<dbReference type="Gene3D" id="3.20.20.80">
    <property type="entry name" value="Glycosidases"/>
    <property type="match status" value="1"/>
</dbReference>
<dbReference type="InterPro" id="IPR017853">
    <property type="entry name" value="GH"/>
</dbReference>
<evidence type="ECO:0000259" key="2">
    <source>
        <dbReference type="Pfam" id="PF13550"/>
    </source>
</evidence>
<feature type="domain" description="Rcc01698-like C-terminal" evidence="3">
    <location>
        <begin position="1010"/>
        <end position="1103"/>
    </location>
</feature>
<dbReference type="Pfam" id="PF13550">
    <property type="entry name" value="Phage-tail_3"/>
    <property type="match status" value="1"/>
</dbReference>
<dbReference type="Pfam" id="PF23666">
    <property type="entry name" value="Rcc01698_C"/>
    <property type="match status" value="1"/>
</dbReference>
<accession>A0AAT9G9D7</accession>
<reference evidence="4" key="1">
    <citation type="submission" date="2024-01" db="EMBL/GenBank/DDBJ databases">
        <title>Sequencing the genomes of a sandfly, Sergentomyia squamirostris, and its two endosymbionts.</title>
        <authorList>
            <person name="Itokawa K."/>
            <person name="Sanjoba C."/>
        </authorList>
    </citation>
    <scope>NUCLEOTIDE SEQUENCE</scope>
    <source>
        <strain evidence="4">RiSSQ</strain>
    </source>
</reference>
<name>A0AAT9G9D7_9RICK</name>
<dbReference type="Pfam" id="PF13547">
    <property type="entry name" value="GTA_TIM"/>
    <property type="match status" value="1"/>
</dbReference>
<keyword evidence="4" id="KW-0378">Hydrolase</keyword>
<dbReference type="GO" id="GO:0016787">
    <property type="term" value="F:hydrolase activity"/>
    <property type="evidence" value="ECO:0007669"/>
    <property type="project" value="UniProtKB-KW"/>
</dbReference>
<dbReference type="SUPFAM" id="SSF51445">
    <property type="entry name" value="(Trans)glycosidases"/>
    <property type="match status" value="1"/>
</dbReference>
<feature type="domain" description="Tip attachment protein J" evidence="2">
    <location>
        <begin position="747"/>
        <end position="910"/>
    </location>
</feature>
<sequence>MTNAILPVAGAVGGFFIGGPVGAIMGANLGMAANNLFLARKKQTIKLPIQEGARLSDLRVQLSSYGEVIPKIYGSMRLAGNIIWATDIKEVATEHEHSECQNSGGKGGGGRQTVITTQSTITYSYFVSLAISICEDEVNEIIRIWADSKLLTEDILRSDQGRFNIHLGTEEQMPDDIIGKYKSAQTYPAYRGLCYVVIEDFPLEQFGNRIPNFTFEVKRLVKFKPAVEDKIKEVVLIPGAGEFVYANQIYTKQDGMNIGNSWMPLKNKHYLNMHNYANKPNMFVALEQMARTLPKLEWVALVVTWFATSSRAVDCRIVPKIEYYGDSTKMLPNDWQVAGIARSHAEVVLYINEFTPTYGGTPSDDSVVAICQHIRQRGYKVMFYPMIFVDELEPKPKPWRGRITAASSSEIDNWFNNPVSGYNRFIIHYADLIAGQVDAFIIGSEMVSLTSFTDRAGLYPAVEQFIQLASMVKAKLGNTLVTYAADWTEYHHTNGGWFNLDPLWASPNIDFVGIDAYFPLTEDLPHSQISEELIKKGWESGEGWDYYWDWQRKQKYYFAAESPQTPDKYAWKNLQHWWTTAHHNPDGRATNWQPKMKPIWFTEFGFPSVDACTNQPNVFYDPTSIESYFPRNSKGRVNFSAQRQALNATLDYLAERNSKEGCEQLIPKRFVWTYDARPFPFWPDFKSIWQDGILWSTGHWINGKLGASSLGAIVAEILASVGLKPTDYDVSRLTQDVYGYIINQHITAREAIEQLQSAYFFDVVESDGILKFMLRLESMSNIDIEEDNLVTVGTDTKTTIEISITQELELPQKVSVTHIDCQQNYDLVTVQSQRQAVQTTEQVNFSLPIVLDDQLAKQIADITLYNAWQERISYQLTLPPQYGFLEPTDIINVICKAENNQVQHQLRIVKTDMQRSGLMKIFATSFNMAMYDFHSDTNYLTSNYELPKPVAATIMELIETPTLPTDAKSNQAMLRIAIVPDGSNWQGAAIYNSRDDGYDYKLLATTTVPSVMGVVINRISFGTTVIFDCYNEIIVQLLYGSLSSVSELALLNGANAALIGDELVQFQNAELIGDHKYKLTKLLRGRQGTEWAINKHQVADKFVLLNSAVMAVNLNHHLIGQKLLYKPVSVGNSFGETNTIESKFMARNLKPLAPVHTKSEKDKQGNIIISWIRRSRIDSDWRDYVDVSLGKEFEKYQVDIKSGNNVIRTLEASSPNVIYSKQAQIVDFAYASELPVNLNASIYQLSSQIGRGYGTTLTLL</sequence>
<dbReference type="InterPro" id="IPR025195">
    <property type="entry name" value="GTA_TIM_dom"/>
</dbReference>